<feature type="non-terminal residue" evidence="1">
    <location>
        <position position="1"/>
    </location>
</feature>
<organism evidence="1">
    <name type="scientific">Spongospora subterranea</name>
    <dbReference type="NCBI Taxonomy" id="70186"/>
    <lineage>
        <taxon>Eukaryota</taxon>
        <taxon>Sar</taxon>
        <taxon>Rhizaria</taxon>
        <taxon>Endomyxa</taxon>
        <taxon>Phytomyxea</taxon>
        <taxon>Plasmodiophorida</taxon>
        <taxon>Plasmodiophoridae</taxon>
        <taxon>Spongospora</taxon>
    </lineage>
</organism>
<protein>
    <submittedName>
        <fullName evidence="1">Uncharacterized protein</fullName>
    </submittedName>
</protein>
<sequence length="117" mass="13385">ATLMNQVDEKVRDMQEVDQQSPRVPFQSHEIVTDNNKQQHHGDKLCNNQASLVSTSREEEEEYSQLQEHCMALVEVPMAMQVDETKMIQIESPNRVLHNIITHNLGENIEGDSSNTN</sequence>
<accession>A0A0H5QQS7</accession>
<evidence type="ECO:0000313" key="1">
    <source>
        <dbReference type="EMBL" id="CRZ03972.1"/>
    </source>
</evidence>
<dbReference type="EMBL" id="HACM01003530">
    <property type="protein sequence ID" value="CRZ03972.1"/>
    <property type="molecule type" value="Transcribed_RNA"/>
</dbReference>
<reference evidence="1" key="1">
    <citation type="submission" date="2015-04" db="EMBL/GenBank/DDBJ databases">
        <title>The genome sequence of the plant pathogenic Rhizarian Plasmodiophora brassicae reveals insights in its biotrophic life cycle and the origin of chitin synthesis.</title>
        <authorList>
            <person name="Schwelm A."/>
            <person name="Fogelqvist J."/>
            <person name="Knaust A."/>
            <person name="Julke S."/>
            <person name="Lilja T."/>
            <person name="Dhandapani V."/>
            <person name="Bonilla-Rosso G."/>
            <person name="Karlsson M."/>
            <person name="Shevchenko A."/>
            <person name="Choi S.R."/>
            <person name="Kim H.G."/>
            <person name="Park J.Y."/>
            <person name="Lim Y.P."/>
            <person name="Ludwig-Muller J."/>
            <person name="Dixelius C."/>
        </authorList>
    </citation>
    <scope>NUCLEOTIDE SEQUENCE</scope>
    <source>
        <tissue evidence="1">Potato root galls</tissue>
    </source>
</reference>
<name>A0A0H5QQS7_9EUKA</name>
<dbReference type="AlphaFoldDB" id="A0A0H5QQS7"/>
<proteinExistence type="predicted"/>